<organism evidence="1 2">
    <name type="scientific">Halocatena marina</name>
    <dbReference type="NCBI Taxonomy" id="2934937"/>
    <lineage>
        <taxon>Archaea</taxon>
        <taxon>Methanobacteriati</taxon>
        <taxon>Methanobacteriota</taxon>
        <taxon>Stenosarchaea group</taxon>
        <taxon>Halobacteria</taxon>
        <taxon>Halobacteriales</taxon>
        <taxon>Natronomonadaceae</taxon>
        <taxon>Halocatena</taxon>
    </lineage>
</organism>
<dbReference type="AlphaFoldDB" id="A0ABD5YXE2"/>
<evidence type="ECO:0000313" key="2">
    <source>
        <dbReference type="Proteomes" id="UP001596417"/>
    </source>
</evidence>
<dbReference type="Proteomes" id="UP001596417">
    <property type="component" value="Unassembled WGS sequence"/>
</dbReference>
<reference evidence="1 2" key="1">
    <citation type="journal article" date="2019" name="Int. J. Syst. Evol. Microbiol.">
        <title>The Global Catalogue of Microorganisms (GCM) 10K type strain sequencing project: providing services to taxonomists for standard genome sequencing and annotation.</title>
        <authorList>
            <consortium name="The Broad Institute Genomics Platform"/>
            <consortium name="The Broad Institute Genome Sequencing Center for Infectious Disease"/>
            <person name="Wu L."/>
            <person name="Ma J."/>
        </authorList>
    </citation>
    <scope>NUCLEOTIDE SEQUENCE [LARGE SCALE GENOMIC DNA]</scope>
    <source>
        <strain evidence="1 2">RDMS1</strain>
    </source>
</reference>
<gene>
    <name evidence="1" type="ORF">ACFQL7_25885</name>
</gene>
<dbReference type="EMBL" id="JBHTAX010000006">
    <property type="protein sequence ID" value="MFC7192896.1"/>
    <property type="molecule type" value="Genomic_DNA"/>
</dbReference>
<keyword evidence="2" id="KW-1185">Reference proteome</keyword>
<evidence type="ECO:0000313" key="1">
    <source>
        <dbReference type="EMBL" id="MFC7192896.1"/>
    </source>
</evidence>
<dbReference type="RefSeq" id="WP_390206881.1">
    <property type="nucleotide sequence ID" value="NZ_JBHSZC010000005.1"/>
</dbReference>
<accession>A0ABD5YXE2</accession>
<proteinExistence type="predicted"/>
<dbReference type="Pfam" id="PF05935">
    <property type="entry name" value="Arylsulfotrans"/>
    <property type="match status" value="1"/>
</dbReference>
<protein>
    <submittedName>
        <fullName evidence="1">Aryl-sulfate sulfotransferase</fullName>
    </submittedName>
</protein>
<sequence length="174" mass="20018">MDNGPGAVLIDMNGKIINQWTFDTGNVNGSVSRVELLKNRHVAVLMGGGWSDPTGVQEYDWDSGLVSEYLVPSGYRTHHDFDKKSNGNWLFICYESVPEENRKMAQHPRRREELYSDVILEVTPDKEIVWEYVHETGNSNRSHRYPYDYCPALQKLESPEECPVSPPESMRVER</sequence>
<dbReference type="InterPro" id="IPR010262">
    <property type="entry name" value="Arylsulfotransferase_bact"/>
</dbReference>
<comment type="caution">
    <text evidence="1">The sequence shown here is derived from an EMBL/GenBank/DDBJ whole genome shotgun (WGS) entry which is preliminary data.</text>
</comment>
<name>A0ABD5YXE2_9EURY</name>